<comment type="caution">
    <text evidence="4">The sequence shown here is derived from an EMBL/GenBank/DDBJ whole genome shotgun (WGS) entry which is preliminary data.</text>
</comment>
<dbReference type="InterPro" id="IPR005656">
    <property type="entry name" value="MmgE_PrpD"/>
</dbReference>
<dbReference type="PANTHER" id="PTHR16943">
    <property type="entry name" value="2-METHYLCITRATE DEHYDRATASE-RELATED"/>
    <property type="match status" value="1"/>
</dbReference>
<evidence type="ECO:0000256" key="1">
    <source>
        <dbReference type="ARBA" id="ARBA00006174"/>
    </source>
</evidence>
<dbReference type="EMBL" id="JBHSGK010000011">
    <property type="protein sequence ID" value="MFC4736875.1"/>
    <property type="molecule type" value="Genomic_DNA"/>
</dbReference>
<keyword evidence="5" id="KW-1185">Reference proteome</keyword>
<dbReference type="RefSeq" id="WP_377909490.1">
    <property type="nucleotide sequence ID" value="NZ_JBHSGK010000011.1"/>
</dbReference>
<evidence type="ECO:0000259" key="2">
    <source>
        <dbReference type="Pfam" id="PF03972"/>
    </source>
</evidence>
<dbReference type="PANTHER" id="PTHR16943:SF8">
    <property type="entry name" value="2-METHYLCITRATE DEHYDRATASE"/>
    <property type="match status" value="1"/>
</dbReference>
<evidence type="ECO:0000313" key="5">
    <source>
        <dbReference type="Proteomes" id="UP001595896"/>
    </source>
</evidence>
<comment type="similarity">
    <text evidence="1">Belongs to the PrpD family.</text>
</comment>
<dbReference type="InterPro" id="IPR042188">
    <property type="entry name" value="MmgE/PrpD_sf_2"/>
</dbReference>
<organism evidence="4 5">
    <name type="scientific">Bacillus daqingensis</name>
    <dbReference type="NCBI Taxonomy" id="872396"/>
    <lineage>
        <taxon>Bacteria</taxon>
        <taxon>Bacillati</taxon>
        <taxon>Bacillota</taxon>
        <taxon>Bacilli</taxon>
        <taxon>Bacillales</taxon>
        <taxon>Bacillaceae</taxon>
        <taxon>Bacillus</taxon>
    </lineage>
</organism>
<dbReference type="InterPro" id="IPR045336">
    <property type="entry name" value="MmgE_PrpD_N"/>
</dbReference>
<protein>
    <submittedName>
        <fullName evidence="4">MmgE/PrpD family protein</fullName>
    </submittedName>
</protein>
<gene>
    <name evidence="4" type="ORF">ACFO4L_09790</name>
</gene>
<feature type="domain" description="MmgE/PrpD C-terminal" evidence="3">
    <location>
        <begin position="272"/>
        <end position="428"/>
    </location>
</feature>
<dbReference type="Pfam" id="PF03972">
    <property type="entry name" value="MmgE_PrpD_N"/>
    <property type="match status" value="1"/>
</dbReference>
<proteinExistence type="inferred from homology"/>
<dbReference type="Gene3D" id="1.10.4100.10">
    <property type="entry name" value="2-methylcitrate dehydratase PrpD"/>
    <property type="match status" value="1"/>
</dbReference>
<feature type="domain" description="MmgE/PrpD N-terminal" evidence="2">
    <location>
        <begin position="13"/>
        <end position="252"/>
    </location>
</feature>
<dbReference type="InterPro" id="IPR045337">
    <property type="entry name" value="MmgE_PrpD_C"/>
</dbReference>
<dbReference type="Gene3D" id="3.30.1330.120">
    <property type="entry name" value="2-methylcitrate dehydratase PrpD"/>
    <property type="match status" value="1"/>
</dbReference>
<dbReference type="Proteomes" id="UP001595896">
    <property type="component" value="Unassembled WGS sequence"/>
</dbReference>
<dbReference type="SUPFAM" id="SSF103378">
    <property type="entry name" value="2-methylcitrate dehydratase PrpD"/>
    <property type="match status" value="1"/>
</dbReference>
<evidence type="ECO:0000313" key="4">
    <source>
        <dbReference type="EMBL" id="MFC4736875.1"/>
    </source>
</evidence>
<evidence type="ECO:0000259" key="3">
    <source>
        <dbReference type="Pfam" id="PF19305"/>
    </source>
</evidence>
<accession>A0ABV9NXT8</accession>
<dbReference type="Pfam" id="PF19305">
    <property type="entry name" value="MmgE_PrpD_C"/>
    <property type="match status" value="1"/>
</dbReference>
<dbReference type="InterPro" id="IPR036148">
    <property type="entry name" value="MmgE/PrpD_sf"/>
</dbReference>
<reference evidence="5" key="1">
    <citation type="journal article" date="2019" name="Int. J. Syst. Evol. Microbiol.">
        <title>The Global Catalogue of Microorganisms (GCM) 10K type strain sequencing project: providing services to taxonomists for standard genome sequencing and annotation.</title>
        <authorList>
            <consortium name="The Broad Institute Genomics Platform"/>
            <consortium name="The Broad Institute Genome Sequencing Center for Infectious Disease"/>
            <person name="Wu L."/>
            <person name="Ma J."/>
        </authorList>
    </citation>
    <scope>NUCLEOTIDE SEQUENCE [LARGE SCALE GENOMIC DNA]</scope>
    <source>
        <strain evidence="5">JCM 12165</strain>
    </source>
</reference>
<dbReference type="InterPro" id="IPR042183">
    <property type="entry name" value="MmgE/PrpD_sf_1"/>
</dbReference>
<sequence length="448" mass="49110">MISNQVDTAVTKELAVNILRTKLSDIPEEVKEHGKKSMLNWLGVAVGASRHESVEIVLGLNEELSWNEDVTILGRSEKADLLNAVLINGMSSHIFDFDDTHLDTIHHPSGPVAPVVFALGEKYDVDMDTLLLAFILGCEVELRISNAVYPSHYDLGWHITSTAGVFGAATAAAIILDLDEETLLNSLGLAGTQASGLREMFGTMTKPFHPGKAAQNGLLAALLAKKGFTSSKQVLDAKRGFANVLAPEHNLEEVNMKWGEQWELLKNSFKPYACGIVLHPSIDSCIALGKEYNADDVEKIEITVNPYVLELTGKKTPKTGLEGKFSIYHSGTVGFLYGKAGEEEYGDDVVNSEAVLTFREKIVPNVDDSFREDEAVAVVTLKDGTQKEHRVKHATGSVDNPMTQADLEEKFRNLTIPVIGEAKTESLISNMMEWEEHRSLAPILEKAR</sequence>
<name>A0ABV9NXT8_9BACI</name>